<feature type="domain" description="Serpin" evidence="9">
    <location>
        <begin position="35"/>
        <end position="408"/>
    </location>
</feature>
<dbReference type="Proteomes" id="UP000292052">
    <property type="component" value="Unassembled WGS sequence"/>
</dbReference>
<dbReference type="InterPro" id="IPR000215">
    <property type="entry name" value="Serpin_fam"/>
</dbReference>
<keyword evidence="4" id="KW-0646">Protease inhibitor</keyword>
<evidence type="ECO:0000256" key="1">
    <source>
        <dbReference type="ARBA" id="ARBA00004613"/>
    </source>
</evidence>
<accession>A0A482V6L5</accession>
<evidence type="ECO:0000256" key="8">
    <source>
        <dbReference type="RuleBase" id="RU000411"/>
    </source>
</evidence>
<protein>
    <submittedName>
        <fullName evidence="10">Leukocyte elastase inhibitor-like</fullName>
    </submittedName>
</protein>
<evidence type="ECO:0000256" key="3">
    <source>
        <dbReference type="ARBA" id="ARBA00022525"/>
    </source>
</evidence>
<reference evidence="10 11" key="1">
    <citation type="submission" date="2017-03" db="EMBL/GenBank/DDBJ databases">
        <title>Genome of the blue death feigning beetle - Asbolus verrucosus.</title>
        <authorList>
            <person name="Rider S.D."/>
        </authorList>
    </citation>
    <scope>NUCLEOTIDE SEQUENCE [LARGE SCALE GENOMIC DNA]</scope>
    <source>
        <strain evidence="10">Butters</strain>
        <tissue evidence="10">Head and leg muscle</tissue>
    </source>
</reference>
<evidence type="ECO:0000313" key="11">
    <source>
        <dbReference type="Proteomes" id="UP000292052"/>
    </source>
</evidence>
<evidence type="ECO:0000256" key="2">
    <source>
        <dbReference type="ARBA" id="ARBA00009500"/>
    </source>
</evidence>
<dbReference type="Gene3D" id="3.30.497.10">
    <property type="entry name" value="Antithrombin, subunit I, domain 2"/>
    <property type="match status" value="1"/>
</dbReference>
<comment type="caution">
    <text evidence="10">The sequence shown here is derived from an EMBL/GenBank/DDBJ whole genome shotgun (WGS) entry which is preliminary data.</text>
</comment>
<dbReference type="Gene3D" id="2.30.39.10">
    <property type="entry name" value="Alpha-1-antitrypsin, domain 1"/>
    <property type="match status" value="1"/>
</dbReference>
<evidence type="ECO:0000256" key="5">
    <source>
        <dbReference type="ARBA" id="ARBA00022729"/>
    </source>
</evidence>
<organism evidence="10 11">
    <name type="scientific">Asbolus verrucosus</name>
    <name type="common">Desert ironclad beetle</name>
    <dbReference type="NCBI Taxonomy" id="1661398"/>
    <lineage>
        <taxon>Eukaryota</taxon>
        <taxon>Metazoa</taxon>
        <taxon>Ecdysozoa</taxon>
        <taxon>Arthropoda</taxon>
        <taxon>Hexapoda</taxon>
        <taxon>Insecta</taxon>
        <taxon>Pterygota</taxon>
        <taxon>Neoptera</taxon>
        <taxon>Endopterygota</taxon>
        <taxon>Coleoptera</taxon>
        <taxon>Polyphaga</taxon>
        <taxon>Cucujiformia</taxon>
        <taxon>Tenebrionidae</taxon>
        <taxon>Pimeliinae</taxon>
        <taxon>Asbolus</taxon>
    </lineage>
</organism>
<keyword evidence="7" id="KW-0325">Glycoprotein</keyword>
<dbReference type="PANTHER" id="PTHR11461:SF211">
    <property type="entry name" value="GH10112P-RELATED"/>
    <property type="match status" value="1"/>
</dbReference>
<evidence type="ECO:0000313" key="10">
    <source>
        <dbReference type="EMBL" id="RZB39021.1"/>
    </source>
</evidence>
<comment type="similarity">
    <text evidence="2 8">Belongs to the serpin family.</text>
</comment>
<sequence>MRFLKIEQCGTNNTIKSVPDKLPPLMVIKLVRPPVDQYRHGKHRENHFTGAKGNVFFSPISLHAVLSMLYHGAQGGTAHALVHTLKNSDAEGYRAVIDDLNSLKEVKLMMANKIYGNKTKSKLLKEFENVLTKNFSSEVEFLDMAHQKESSKIINKWVEEKTENKIKNIVNENNFNENVSLILVNAIYFKGKWSSQFDESKTKTADFFLDKVNSIDVKMMYDKGKYVYKYDKELDAQVIEIPYRGFHTSMILILPSEDNNIKNLEAKLSTSDFSKITEHLKLEDVHLYLPKFKMEETIKLNDILSELGLSDIFDVKKANFGGIIEGITLTNNLYVSEIIQKAYIKVNEGGTEAAAATRASMMVGCAPGRPQPVIFKVNRPAVFMLVASHGADRTATRSILFYGRLSHPNY</sequence>
<keyword evidence="11" id="KW-1185">Reference proteome</keyword>
<name>A0A482V6L5_ASBVE</name>
<evidence type="ECO:0000256" key="6">
    <source>
        <dbReference type="ARBA" id="ARBA00022900"/>
    </source>
</evidence>
<dbReference type="CDD" id="cd19601">
    <property type="entry name" value="serpin42Da-like"/>
    <property type="match status" value="1"/>
</dbReference>
<dbReference type="OrthoDB" id="6696222at2759"/>
<dbReference type="Pfam" id="PF00079">
    <property type="entry name" value="Serpin"/>
    <property type="match status" value="1"/>
</dbReference>
<keyword evidence="5" id="KW-0732">Signal</keyword>
<proteinExistence type="inferred from homology"/>
<dbReference type="InterPro" id="IPR042178">
    <property type="entry name" value="Serpin_sf_1"/>
</dbReference>
<dbReference type="EMBL" id="QDEB01131952">
    <property type="protein sequence ID" value="RZB39021.1"/>
    <property type="molecule type" value="Genomic_DNA"/>
</dbReference>
<keyword evidence="3" id="KW-0964">Secreted</keyword>
<dbReference type="AlphaFoldDB" id="A0A482V6L5"/>
<evidence type="ECO:0000256" key="7">
    <source>
        <dbReference type="ARBA" id="ARBA00023180"/>
    </source>
</evidence>
<comment type="subcellular location">
    <subcellularLocation>
        <location evidence="1">Secreted</location>
    </subcellularLocation>
</comment>
<dbReference type="GO" id="GO:0005615">
    <property type="term" value="C:extracellular space"/>
    <property type="evidence" value="ECO:0007669"/>
    <property type="project" value="InterPro"/>
</dbReference>
<keyword evidence="6" id="KW-0722">Serine protease inhibitor</keyword>
<dbReference type="InterPro" id="IPR042185">
    <property type="entry name" value="Serpin_sf_2"/>
</dbReference>
<evidence type="ECO:0000256" key="4">
    <source>
        <dbReference type="ARBA" id="ARBA00022690"/>
    </source>
</evidence>
<dbReference type="SUPFAM" id="SSF56574">
    <property type="entry name" value="Serpins"/>
    <property type="match status" value="1"/>
</dbReference>
<dbReference type="GO" id="GO:0004867">
    <property type="term" value="F:serine-type endopeptidase inhibitor activity"/>
    <property type="evidence" value="ECO:0007669"/>
    <property type="project" value="UniProtKB-KW"/>
</dbReference>
<dbReference type="PANTHER" id="PTHR11461">
    <property type="entry name" value="SERINE PROTEASE INHIBITOR, SERPIN"/>
    <property type="match status" value="1"/>
</dbReference>
<gene>
    <name evidence="10" type="ORF">BDFB_007234</name>
</gene>
<dbReference type="FunFam" id="2.30.39.10:FF:000030">
    <property type="entry name" value="Serpin 2"/>
    <property type="match status" value="1"/>
</dbReference>
<dbReference type="InterPro" id="IPR023796">
    <property type="entry name" value="Serpin_dom"/>
</dbReference>
<evidence type="ECO:0000259" key="9">
    <source>
        <dbReference type="SMART" id="SM00093"/>
    </source>
</evidence>
<dbReference type="InterPro" id="IPR036186">
    <property type="entry name" value="Serpin_sf"/>
</dbReference>
<dbReference type="SMART" id="SM00093">
    <property type="entry name" value="SERPIN"/>
    <property type="match status" value="1"/>
</dbReference>